<proteinExistence type="predicted"/>
<accession>A0A645BZK9</accession>
<name>A0A645BZK9_9ZZZZ</name>
<reference evidence="2" key="1">
    <citation type="submission" date="2019-08" db="EMBL/GenBank/DDBJ databases">
        <authorList>
            <person name="Kucharzyk K."/>
            <person name="Murdoch R.W."/>
            <person name="Higgins S."/>
            <person name="Loffler F."/>
        </authorList>
    </citation>
    <scope>NUCLEOTIDE SEQUENCE</scope>
</reference>
<evidence type="ECO:0000313" key="2">
    <source>
        <dbReference type="EMBL" id="MPM70121.1"/>
    </source>
</evidence>
<keyword evidence="1" id="KW-0472">Membrane</keyword>
<organism evidence="2">
    <name type="scientific">bioreactor metagenome</name>
    <dbReference type="NCBI Taxonomy" id="1076179"/>
    <lineage>
        <taxon>unclassified sequences</taxon>
        <taxon>metagenomes</taxon>
        <taxon>ecological metagenomes</taxon>
    </lineage>
</organism>
<evidence type="ECO:0008006" key="3">
    <source>
        <dbReference type="Google" id="ProtNLM"/>
    </source>
</evidence>
<feature type="transmembrane region" description="Helical" evidence="1">
    <location>
        <begin position="77"/>
        <end position="94"/>
    </location>
</feature>
<sequence length="302" mass="35146">MFSGIFKFSIGKLDGEKLSKRQLRTYLVVGILSILTLVINPHGVQMLTYPFANMGDSFMQSVISEWASPDAKELPQLFSYFLPLVVVGISLIITDKKIRIVDLLIFLFFTYMFFRSARFSILFFIASTFFSFRYFIPREVKPMKTKLDSGIFYMIIVFFIATNIFSIFTMFNTFREGKIISVVLDMEFIELIKEEEPERLFNDYNFGETLIYNDISTFVDGRADIFSKYNLHDAVSLLLLKQTETSEENTIFNPEDIIEKYNFDAFLIDSERSLAVYLKSNPEKYELLLEDGNAVYFKVISK</sequence>
<feature type="transmembrane region" description="Helical" evidence="1">
    <location>
        <begin position="150"/>
        <end position="171"/>
    </location>
</feature>
<keyword evidence="1" id="KW-1133">Transmembrane helix</keyword>
<feature type="transmembrane region" description="Helical" evidence="1">
    <location>
        <begin position="106"/>
        <end position="130"/>
    </location>
</feature>
<gene>
    <name evidence="2" type="ORF">SDC9_117074</name>
</gene>
<protein>
    <recommendedName>
        <fullName evidence="3">Glycosyltransferase RgtA/B/C/D-like domain-containing protein</fullName>
    </recommendedName>
</protein>
<dbReference type="AlphaFoldDB" id="A0A645BZK9"/>
<dbReference type="EMBL" id="VSSQ01023288">
    <property type="protein sequence ID" value="MPM70121.1"/>
    <property type="molecule type" value="Genomic_DNA"/>
</dbReference>
<keyword evidence="1" id="KW-0812">Transmembrane</keyword>
<evidence type="ECO:0000256" key="1">
    <source>
        <dbReference type="SAM" id="Phobius"/>
    </source>
</evidence>
<feature type="transmembrane region" description="Helical" evidence="1">
    <location>
        <begin position="26"/>
        <end position="44"/>
    </location>
</feature>
<comment type="caution">
    <text evidence="2">The sequence shown here is derived from an EMBL/GenBank/DDBJ whole genome shotgun (WGS) entry which is preliminary data.</text>
</comment>